<protein>
    <recommendedName>
        <fullName evidence="7">Glutaredoxin</fullName>
    </recommendedName>
</protein>
<evidence type="ECO:0000313" key="1">
    <source>
        <dbReference type="EMBL" id="OBW93315.1"/>
    </source>
</evidence>
<name>A0A1A7Q9X4_9PAST</name>
<dbReference type="STRING" id="505345.QV06_09065"/>
<dbReference type="Proteomes" id="UP000243168">
    <property type="component" value="Unassembled WGS sequence"/>
</dbReference>
<dbReference type="EMBL" id="JTJM01000010">
    <property type="protein sequence ID" value="OBW93315.1"/>
    <property type="molecule type" value="Genomic_DNA"/>
</dbReference>
<organism evidence="3 5">
    <name type="scientific">Gallibacterium genomosp. 3</name>
    <dbReference type="NCBI Taxonomy" id="505345"/>
    <lineage>
        <taxon>Bacteria</taxon>
        <taxon>Pseudomonadati</taxon>
        <taxon>Pseudomonadota</taxon>
        <taxon>Gammaproteobacteria</taxon>
        <taxon>Pasteurellales</taxon>
        <taxon>Pasteurellaceae</taxon>
        <taxon>Gallibacterium</taxon>
    </lineage>
</organism>
<evidence type="ECO:0008006" key="7">
    <source>
        <dbReference type="Google" id="ProtNLM"/>
    </source>
</evidence>
<comment type="caution">
    <text evidence="3">The sequence shown here is derived from an EMBL/GenBank/DDBJ whole genome shotgun (WGS) entry which is preliminary data.</text>
</comment>
<dbReference type="RefSeq" id="WP_065233983.1">
    <property type="nucleotide sequence ID" value="NZ_JTJM01000010.1"/>
</dbReference>
<dbReference type="EMBL" id="JTJR01000035">
    <property type="protein sequence ID" value="OBX04023.1"/>
    <property type="molecule type" value="Genomic_DNA"/>
</dbReference>
<gene>
    <name evidence="1" type="ORF">QV01_02930</name>
    <name evidence="2" type="ORF">QV06_09065</name>
    <name evidence="3" type="ORF">QV07_02580</name>
</gene>
<dbReference type="InterPro" id="IPR036249">
    <property type="entry name" value="Thioredoxin-like_sf"/>
</dbReference>
<evidence type="ECO:0000313" key="3">
    <source>
        <dbReference type="EMBL" id="OBX10994.1"/>
    </source>
</evidence>
<dbReference type="PIRSF" id="PIRSF037291">
    <property type="entry name" value="UCP037291_gluthr"/>
    <property type="match status" value="1"/>
</dbReference>
<evidence type="ECO:0000313" key="6">
    <source>
        <dbReference type="Proteomes" id="UP000243558"/>
    </source>
</evidence>
<accession>A0A1A7Q9X4</accession>
<dbReference type="Proteomes" id="UP000243558">
    <property type="component" value="Unassembled WGS sequence"/>
</dbReference>
<dbReference type="EMBL" id="JTJS01000023">
    <property type="protein sequence ID" value="OBX10994.1"/>
    <property type="molecule type" value="Genomic_DNA"/>
</dbReference>
<dbReference type="Proteomes" id="UP000092626">
    <property type="component" value="Unassembled WGS sequence"/>
</dbReference>
<proteinExistence type="predicted"/>
<evidence type="ECO:0000313" key="5">
    <source>
        <dbReference type="Proteomes" id="UP000243168"/>
    </source>
</evidence>
<sequence length="89" mass="9771">MTKPVLFFAHLCPDTAPFVAELSRLNVEYESVSILESMANLKRFLRLRDQHSAFDAVKANGYAGVPALVVGDDVILDTAQLAVYFSPKA</sequence>
<dbReference type="InterPro" id="IPR017167">
    <property type="entry name" value="UCP037291_glutaredoxin-rel"/>
</dbReference>
<reference evidence="4 5" key="1">
    <citation type="submission" date="2014-11" db="EMBL/GenBank/DDBJ databases">
        <title>Pan-genome of Gallibacterium spp.</title>
        <authorList>
            <person name="Kudirkiene E."/>
            <person name="Bojesen A.M."/>
        </authorList>
    </citation>
    <scope>NUCLEOTIDE SEQUENCE [LARGE SCALE GENOMIC DNA]</scope>
    <source>
        <strain evidence="2 4">59/S3/89</strain>
        <strain evidence="1 6">F151</strain>
        <strain evidence="3 5">F298</strain>
    </source>
</reference>
<evidence type="ECO:0000313" key="4">
    <source>
        <dbReference type="Proteomes" id="UP000092626"/>
    </source>
</evidence>
<keyword evidence="6" id="KW-1185">Reference proteome</keyword>
<dbReference type="AlphaFoldDB" id="A0A1A7Q9X4"/>
<dbReference type="OrthoDB" id="5679012at2"/>
<dbReference type="SUPFAM" id="SSF52833">
    <property type="entry name" value="Thioredoxin-like"/>
    <property type="match status" value="1"/>
</dbReference>
<evidence type="ECO:0000313" key="2">
    <source>
        <dbReference type="EMBL" id="OBX04023.1"/>
    </source>
</evidence>